<dbReference type="SUPFAM" id="SSF51905">
    <property type="entry name" value="FAD/NAD(P)-binding domain"/>
    <property type="match status" value="1"/>
</dbReference>
<dbReference type="EMBL" id="PYZR01000118">
    <property type="protein sequence ID" value="PTF65745.1"/>
    <property type="molecule type" value="Genomic_DNA"/>
</dbReference>
<evidence type="ECO:0000256" key="4">
    <source>
        <dbReference type="ARBA" id="ARBA00022630"/>
    </source>
</evidence>
<dbReference type="GO" id="GO:0019430">
    <property type="term" value="P:removal of superoxide radicals"/>
    <property type="evidence" value="ECO:0007669"/>
    <property type="project" value="UniProtKB-UniRule"/>
</dbReference>
<reference evidence="14 15" key="1">
    <citation type="journal article" date="2016" name="Front. Microbiol.">
        <title>Comprehensive Phylogenetic Analysis of Bovine Non-aureus Staphylococci Species Based on Whole-Genome Sequencing.</title>
        <authorList>
            <person name="Naushad S."/>
            <person name="Barkema H.W."/>
            <person name="Luby C."/>
            <person name="Condas L.A."/>
            <person name="Nobrega D.B."/>
            <person name="Carson D.A."/>
            <person name="De Buck J."/>
        </authorList>
    </citation>
    <scope>NUCLEOTIDE SEQUENCE [LARGE SCALE GENOMIC DNA]</scope>
    <source>
        <strain evidence="14 15">SNUC 3829</strain>
    </source>
</reference>
<evidence type="ECO:0000313" key="14">
    <source>
        <dbReference type="EMBL" id="PTF65745.1"/>
    </source>
</evidence>
<evidence type="ECO:0000256" key="2">
    <source>
        <dbReference type="ARBA" id="ARBA00011738"/>
    </source>
</evidence>
<dbReference type="NCBIfam" id="TIGR01292">
    <property type="entry name" value="TRX_reduct"/>
    <property type="match status" value="1"/>
</dbReference>
<comment type="caution">
    <text evidence="14">The sequence shown here is derived from an EMBL/GenBank/DDBJ whole genome shotgun (WGS) entry which is preliminary data.</text>
</comment>
<dbReference type="PROSITE" id="PS00573">
    <property type="entry name" value="PYRIDINE_REDOX_2"/>
    <property type="match status" value="1"/>
</dbReference>
<dbReference type="Proteomes" id="UP000241208">
    <property type="component" value="Unassembled WGS sequence"/>
</dbReference>
<evidence type="ECO:0000256" key="7">
    <source>
        <dbReference type="ARBA" id="ARBA00023002"/>
    </source>
</evidence>
<keyword evidence="4 11" id="KW-0285">Flavoprotein</keyword>
<protein>
    <recommendedName>
        <fullName evidence="3 11">Thioredoxin reductase</fullName>
        <ecNumber evidence="11">1.8.1.9</ecNumber>
    </recommendedName>
</protein>
<dbReference type="PANTHER" id="PTHR48105">
    <property type="entry name" value="THIOREDOXIN REDUCTASE 1-RELATED-RELATED"/>
    <property type="match status" value="1"/>
</dbReference>
<dbReference type="InterPro" id="IPR036188">
    <property type="entry name" value="FAD/NAD-bd_sf"/>
</dbReference>
<evidence type="ECO:0000256" key="10">
    <source>
        <dbReference type="ARBA" id="ARBA00048132"/>
    </source>
</evidence>
<organism evidence="14 15">
    <name type="scientific">Staphylococcus cohnii</name>
    <dbReference type="NCBI Taxonomy" id="29382"/>
    <lineage>
        <taxon>Bacteria</taxon>
        <taxon>Bacillati</taxon>
        <taxon>Bacillota</taxon>
        <taxon>Bacilli</taxon>
        <taxon>Bacillales</taxon>
        <taxon>Staphylococcaceae</taxon>
        <taxon>Staphylococcus</taxon>
        <taxon>Staphylococcus cohnii species complex</taxon>
    </lineage>
</organism>
<evidence type="ECO:0000256" key="3">
    <source>
        <dbReference type="ARBA" id="ARBA00018719"/>
    </source>
</evidence>
<comment type="subunit">
    <text evidence="2 11">Homodimer.</text>
</comment>
<evidence type="ECO:0000256" key="1">
    <source>
        <dbReference type="ARBA" id="ARBA00009333"/>
    </source>
</evidence>
<sequence length="309" mass="33644">MYKTVILGTGPAGLTSAIYLARANMEPLILEGPEPGGQLTLTTAVENYPGFSDPVMGPELIETMRAQAKRFGAQFKTALVKNVDFSSRPFRLEVDGLGEIQAESVIVSTGARAKMLEILGEAENFGRGVSTCATCDGFFFRDKKVVVVGGGDSAMEEALFLTKFAKEVHVIHRRDQLRASKIMQDRAMNNEKISWIFNSTPVEILSQDSQVAGVRLKNKETQEEQLIETDGVFLAIGHIPNTHFLKGAIDIYPNGYIKVEPGTTKTNIPGVFAAGDVQDQRYRQAITAAGTGCMAAMDVETFMETNPLT</sequence>
<proteinExistence type="inferred from homology"/>
<keyword evidence="6 12" id="KW-0521">NADP</keyword>
<evidence type="ECO:0000256" key="11">
    <source>
        <dbReference type="RuleBase" id="RU003880"/>
    </source>
</evidence>
<dbReference type="InterPro" id="IPR005982">
    <property type="entry name" value="Thioredox_Rdtase"/>
</dbReference>
<dbReference type="InterPro" id="IPR008255">
    <property type="entry name" value="Pyr_nucl-diS_OxRdtase_2_AS"/>
</dbReference>
<evidence type="ECO:0000256" key="6">
    <source>
        <dbReference type="ARBA" id="ARBA00022857"/>
    </source>
</evidence>
<dbReference type="GO" id="GO:0005737">
    <property type="term" value="C:cytoplasm"/>
    <property type="evidence" value="ECO:0007669"/>
    <property type="project" value="InterPro"/>
</dbReference>
<evidence type="ECO:0000256" key="8">
    <source>
        <dbReference type="ARBA" id="ARBA00023157"/>
    </source>
</evidence>
<keyword evidence="7 11" id="KW-0560">Oxidoreductase</keyword>
<evidence type="ECO:0000256" key="5">
    <source>
        <dbReference type="ARBA" id="ARBA00022827"/>
    </source>
</evidence>
<dbReference type="RefSeq" id="WP_107523609.1">
    <property type="nucleotide sequence ID" value="NZ_PYZR01000118.1"/>
</dbReference>
<dbReference type="InterPro" id="IPR050097">
    <property type="entry name" value="Ferredoxin-NADP_redctase_2"/>
</dbReference>
<dbReference type="Gene3D" id="3.50.50.60">
    <property type="entry name" value="FAD/NAD(P)-binding domain"/>
    <property type="match status" value="2"/>
</dbReference>
<keyword evidence="8" id="KW-1015">Disulfide bond</keyword>
<evidence type="ECO:0000256" key="12">
    <source>
        <dbReference type="RuleBase" id="RU003881"/>
    </source>
</evidence>
<dbReference type="AlphaFoldDB" id="A0A2T4LQX5"/>
<dbReference type="EC" id="1.8.1.9" evidence="11"/>
<dbReference type="PRINTS" id="PR00368">
    <property type="entry name" value="FADPNR"/>
</dbReference>
<dbReference type="GO" id="GO:0004791">
    <property type="term" value="F:thioredoxin-disulfide reductase (NADPH) activity"/>
    <property type="evidence" value="ECO:0007669"/>
    <property type="project" value="UniProtKB-UniRule"/>
</dbReference>
<dbReference type="Pfam" id="PF07992">
    <property type="entry name" value="Pyr_redox_2"/>
    <property type="match status" value="1"/>
</dbReference>
<dbReference type="PRINTS" id="PR00469">
    <property type="entry name" value="PNDRDTASEII"/>
</dbReference>
<keyword evidence="5 11" id="KW-0274">FAD</keyword>
<dbReference type="InterPro" id="IPR023753">
    <property type="entry name" value="FAD/NAD-binding_dom"/>
</dbReference>
<gene>
    <name evidence="14" type="primary">trxB</name>
    <name evidence="14" type="ORF">BUY34_09655</name>
</gene>
<comment type="similarity">
    <text evidence="1 11">Belongs to the class-II pyridine nucleotide-disulfide oxidoreductase family.</text>
</comment>
<evidence type="ECO:0000313" key="15">
    <source>
        <dbReference type="Proteomes" id="UP000241208"/>
    </source>
</evidence>
<evidence type="ECO:0000259" key="13">
    <source>
        <dbReference type="Pfam" id="PF07992"/>
    </source>
</evidence>
<accession>A0A2T4LQX5</accession>
<name>A0A2T4LQX5_9STAP</name>
<feature type="domain" description="FAD/NAD(P)-binding" evidence="13">
    <location>
        <begin position="2"/>
        <end position="292"/>
    </location>
</feature>
<evidence type="ECO:0000256" key="9">
    <source>
        <dbReference type="ARBA" id="ARBA00023284"/>
    </source>
</evidence>
<comment type="cofactor">
    <cofactor evidence="12">
        <name>FAD</name>
        <dbReference type="ChEBI" id="CHEBI:57692"/>
    </cofactor>
    <text evidence="12">Binds 1 FAD per subunit.</text>
</comment>
<keyword evidence="9 11" id="KW-0676">Redox-active center</keyword>
<comment type="catalytic activity">
    <reaction evidence="10 11">
        <text>[thioredoxin]-dithiol + NADP(+) = [thioredoxin]-disulfide + NADPH + H(+)</text>
        <dbReference type="Rhea" id="RHEA:20345"/>
        <dbReference type="Rhea" id="RHEA-COMP:10698"/>
        <dbReference type="Rhea" id="RHEA-COMP:10700"/>
        <dbReference type="ChEBI" id="CHEBI:15378"/>
        <dbReference type="ChEBI" id="CHEBI:29950"/>
        <dbReference type="ChEBI" id="CHEBI:50058"/>
        <dbReference type="ChEBI" id="CHEBI:57783"/>
        <dbReference type="ChEBI" id="CHEBI:58349"/>
        <dbReference type="EC" id="1.8.1.9"/>
    </reaction>
</comment>